<protein>
    <submittedName>
        <fullName evidence="1">Uncharacterized protein</fullName>
    </submittedName>
</protein>
<organism evidence="2">
    <name type="scientific">Melampsora larici-populina (strain 98AG31 / pathotype 3-4-7)</name>
    <name type="common">Poplar leaf rust fungus</name>
    <dbReference type="NCBI Taxonomy" id="747676"/>
    <lineage>
        <taxon>Eukaryota</taxon>
        <taxon>Fungi</taxon>
        <taxon>Dikarya</taxon>
        <taxon>Basidiomycota</taxon>
        <taxon>Pucciniomycotina</taxon>
        <taxon>Pucciniomycetes</taxon>
        <taxon>Pucciniales</taxon>
        <taxon>Melampsoraceae</taxon>
        <taxon>Melampsora</taxon>
    </lineage>
</organism>
<dbReference type="HOGENOM" id="CLU_3143453_0_0_1"/>
<name>F4S559_MELLP</name>
<dbReference type="VEuPathDB" id="FungiDB:MELLADRAFT_93762"/>
<dbReference type="AlphaFoldDB" id="F4S559"/>
<dbReference type="GeneID" id="18936684"/>
<dbReference type="Proteomes" id="UP000001072">
    <property type="component" value="Unassembled WGS sequence"/>
</dbReference>
<dbReference type="InParanoid" id="F4S559"/>
<dbReference type="RefSeq" id="XP_007416464.1">
    <property type="nucleotide sequence ID" value="XM_007416402.1"/>
</dbReference>
<reference evidence="2" key="1">
    <citation type="journal article" date="2011" name="Proc. Natl. Acad. Sci. U.S.A.">
        <title>Obligate biotrophy features unraveled by the genomic analysis of rust fungi.</title>
        <authorList>
            <person name="Duplessis S."/>
            <person name="Cuomo C.A."/>
            <person name="Lin Y.-C."/>
            <person name="Aerts A."/>
            <person name="Tisserant E."/>
            <person name="Veneault-Fourrey C."/>
            <person name="Joly D.L."/>
            <person name="Hacquard S."/>
            <person name="Amselem J."/>
            <person name="Cantarel B.L."/>
            <person name="Chiu R."/>
            <person name="Coutinho P.M."/>
            <person name="Feau N."/>
            <person name="Field M."/>
            <person name="Frey P."/>
            <person name="Gelhaye E."/>
            <person name="Goldberg J."/>
            <person name="Grabherr M.G."/>
            <person name="Kodira C.D."/>
            <person name="Kohler A."/>
            <person name="Kuees U."/>
            <person name="Lindquist E.A."/>
            <person name="Lucas S.M."/>
            <person name="Mago R."/>
            <person name="Mauceli E."/>
            <person name="Morin E."/>
            <person name="Murat C."/>
            <person name="Pangilinan J.L."/>
            <person name="Park R."/>
            <person name="Pearson M."/>
            <person name="Quesneville H."/>
            <person name="Rouhier N."/>
            <person name="Sakthikumar S."/>
            <person name="Salamov A.A."/>
            <person name="Schmutz J."/>
            <person name="Selles B."/>
            <person name="Shapiro H."/>
            <person name="Tanguay P."/>
            <person name="Tuskan G.A."/>
            <person name="Henrissat B."/>
            <person name="Van de Peer Y."/>
            <person name="Rouze P."/>
            <person name="Ellis J.G."/>
            <person name="Dodds P.N."/>
            <person name="Schein J.E."/>
            <person name="Zhong S."/>
            <person name="Hamelin R.C."/>
            <person name="Grigoriev I.V."/>
            <person name="Szabo L.J."/>
            <person name="Martin F."/>
        </authorList>
    </citation>
    <scope>NUCLEOTIDE SEQUENCE [LARGE SCALE GENOMIC DNA]</scope>
    <source>
        <strain evidence="2">98AG31 / pathotype 3-4-7</strain>
    </source>
</reference>
<evidence type="ECO:0000313" key="1">
    <source>
        <dbReference type="EMBL" id="EGG00265.1"/>
    </source>
</evidence>
<proteinExistence type="predicted"/>
<dbReference type="KEGG" id="mlr:MELLADRAFT_93762"/>
<sequence>MEANFPSESNMTTSIVVPRASHGAITRSSITQRLTCLPQSKPRSKLYAQ</sequence>
<gene>
    <name evidence="1" type="ORF">MELLADRAFT_93762</name>
</gene>
<dbReference type="EMBL" id="GL883149">
    <property type="protein sequence ID" value="EGG00265.1"/>
    <property type="molecule type" value="Genomic_DNA"/>
</dbReference>
<keyword evidence="2" id="KW-1185">Reference proteome</keyword>
<accession>F4S559</accession>
<evidence type="ECO:0000313" key="2">
    <source>
        <dbReference type="Proteomes" id="UP000001072"/>
    </source>
</evidence>